<comment type="subunit">
    <text evidence="4">Homodimer.</text>
</comment>
<evidence type="ECO:0000256" key="4">
    <source>
        <dbReference type="ARBA" id="ARBA00011738"/>
    </source>
</evidence>
<evidence type="ECO:0000256" key="12">
    <source>
        <dbReference type="ARBA" id="ARBA00024654"/>
    </source>
</evidence>
<gene>
    <name evidence="15" type="ORF">PXC00_05535</name>
</gene>
<dbReference type="EMBL" id="CP135996">
    <property type="protein sequence ID" value="WOC33331.1"/>
    <property type="molecule type" value="Genomic_DNA"/>
</dbReference>
<keyword evidence="11 15" id="KW-0456">Lyase</keyword>
<keyword evidence="9" id="KW-0071">Autoinducer synthesis</keyword>
<dbReference type="GO" id="GO:0005506">
    <property type="term" value="F:iron ion binding"/>
    <property type="evidence" value="ECO:0007669"/>
    <property type="project" value="InterPro"/>
</dbReference>
<comment type="cofactor">
    <cofactor evidence="2">
        <name>Fe cation</name>
        <dbReference type="ChEBI" id="CHEBI:24875"/>
    </cofactor>
</comment>
<comment type="function">
    <text evidence="12">Involved in the synthesis of autoinducer 2 (AI-2) which is secreted by bacteria and is used to communicate both the cell density and the metabolic potential of the environment. The regulation of gene expression in response to changes in cell density is called quorum sensing. Catalyzes the transformation of S-ribosylhomocysteine (RHC) to homocysteine (HC) and 4,5-dihydroxy-2,3-pentadione (DPD).</text>
</comment>
<dbReference type="GO" id="GO:0009372">
    <property type="term" value="P:quorum sensing"/>
    <property type="evidence" value="ECO:0007669"/>
    <property type="project" value="UniProtKB-KW"/>
</dbReference>
<evidence type="ECO:0000256" key="5">
    <source>
        <dbReference type="ARBA" id="ARBA00012240"/>
    </source>
</evidence>
<evidence type="ECO:0000256" key="8">
    <source>
        <dbReference type="ARBA" id="ARBA00022723"/>
    </source>
</evidence>
<evidence type="ECO:0000256" key="9">
    <source>
        <dbReference type="ARBA" id="ARBA00022929"/>
    </source>
</evidence>
<organism evidence="15 16">
    <name type="scientific">Caproicibacterium argilliputei</name>
    <dbReference type="NCBI Taxonomy" id="3030016"/>
    <lineage>
        <taxon>Bacteria</taxon>
        <taxon>Bacillati</taxon>
        <taxon>Bacillota</taxon>
        <taxon>Clostridia</taxon>
        <taxon>Eubacteriales</taxon>
        <taxon>Oscillospiraceae</taxon>
        <taxon>Caproicibacterium</taxon>
    </lineage>
</organism>
<evidence type="ECO:0000256" key="13">
    <source>
        <dbReference type="ARBA" id="ARBA00030600"/>
    </source>
</evidence>
<dbReference type="Proteomes" id="UP001300604">
    <property type="component" value="Chromosome"/>
</dbReference>
<keyword evidence="16" id="KW-1185">Reference proteome</keyword>
<dbReference type="InterPro" id="IPR003815">
    <property type="entry name" value="S-ribosylhomocysteinase"/>
</dbReference>
<evidence type="ECO:0000313" key="15">
    <source>
        <dbReference type="EMBL" id="WOC33331.1"/>
    </source>
</evidence>
<evidence type="ECO:0000256" key="14">
    <source>
        <dbReference type="ARBA" id="ARBA00031777"/>
    </source>
</evidence>
<dbReference type="RefSeq" id="WP_275845639.1">
    <property type="nucleotide sequence ID" value="NZ_CP135996.1"/>
</dbReference>
<evidence type="ECO:0000256" key="10">
    <source>
        <dbReference type="ARBA" id="ARBA00023004"/>
    </source>
</evidence>
<evidence type="ECO:0000256" key="3">
    <source>
        <dbReference type="ARBA" id="ARBA00007311"/>
    </source>
</evidence>
<evidence type="ECO:0000256" key="6">
    <source>
        <dbReference type="ARBA" id="ARBA00015130"/>
    </source>
</evidence>
<dbReference type="Gene3D" id="3.30.1360.80">
    <property type="entry name" value="S-ribosylhomocysteinase (LuxS)"/>
    <property type="match status" value="1"/>
</dbReference>
<keyword evidence="8" id="KW-0479">Metal-binding</keyword>
<evidence type="ECO:0000256" key="2">
    <source>
        <dbReference type="ARBA" id="ARBA00001962"/>
    </source>
</evidence>
<dbReference type="PRINTS" id="PR01487">
    <property type="entry name" value="LUXSPROTEIN"/>
</dbReference>
<keyword evidence="10" id="KW-0408">Iron</keyword>
<dbReference type="InterPro" id="IPR037005">
    <property type="entry name" value="LuxS_sf"/>
</dbReference>
<protein>
    <recommendedName>
        <fullName evidence="6">S-ribosylhomocysteine lyase</fullName>
        <ecNumber evidence="5">4.4.1.21</ecNumber>
    </recommendedName>
    <alternativeName>
        <fullName evidence="13">AI-2 synthesis protein</fullName>
    </alternativeName>
    <alternativeName>
        <fullName evidence="14">Autoinducer-2 production protein LuxS</fullName>
    </alternativeName>
</protein>
<reference evidence="15 16" key="2">
    <citation type="submission" date="2024-06" db="EMBL/GenBank/DDBJ databases">
        <title>Caproicibacterium argilliputei sp. nov, a novel caproic acid producing anaerobic bacterium isolated from pit mud.</title>
        <authorList>
            <person name="Xia S."/>
        </authorList>
    </citation>
    <scope>NUCLEOTIDE SEQUENCE [LARGE SCALE GENOMIC DNA]</scope>
    <source>
        <strain evidence="15 16">ZCY20-5</strain>
    </source>
</reference>
<dbReference type="AlphaFoldDB" id="A0AA97H279"/>
<evidence type="ECO:0000313" key="16">
    <source>
        <dbReference type="Proteomes" id="UP001300604"/>
    </source>
</evidence>
<dbReference type="NCBIfam" id="NF002604">
    <property type="entry name" value="PRK02260.1-4"/>
    <property type="match status" value="1"/>
</dbReference>
<dbReference type="EC" id="4.4.1.21" evidence="5"/>
<evidence type="ECO:0000256" key="1">
    <source>
        <dbReference type="ARBA" id="ARBA00000297"/>
    </source>
</evidence>
<dbReference type="PANTHER" id="PTHR35799:SF1">
    <property type="entry name" value="S-RIBOSYLHOMOCYSTEINE LYASE"/>
    <property type="match status" value="1"/>
</dbReference>
<evidence type="ECO:0000256" key="11">
    <source>
        <dbReference type="ARBA" id="ARBA00023239"/>
    </source>
</evidence>
<name>A0AA97H279_9FIRM</name>
<accession>A0AA97H279</accession>
<keyword evidence="7" id="KW-0673">Quorum sensing</keyword>
<comment type="catalytic activity">
    <reaction evidence="1">
        <text>S-(5-deoxy-D-ribos-5-yl)-L-homocysteine = (S)-4,5-dihydroxypentane-2,3-dione + L-homocysteine</text>
        <dbReference type="Rhea" id="RHEA:17753"/>
        <dbReference type="ChEBI" id="CHEBI:29484"/>
        <dbReference type="ChEBI" id="CHEBI:58195"/>
        <dbReference type="ChEBI" id="CHEBI:58199"/>
        <dbReference type="EC" id="4.4.1.21"/>
    </reaction>
</comment>
<dbReference type="KEGG" id="carl:PXC00_05535"/>
<dbReference type="PANTHER" id="PTHR35799">
    <property type="entry name" value="S-RIBOSYLHOMOCYSTEINE LYASE"/>
    <property type="match status" value="1"/>
</dbReference>
<sequence length="152" mass="17079">MKQIASFCVDHNLLTPGIYTSRVDGDITTYDIRMRTPNKPPFLEQAAMHTIEHLFATAARNGRFAQQIIYFGPMGCRTGFYLLVRDLSPANSIVLIQETFRQIADWQGEIPGAKAAECGNYLEHDLAGAVREAKQFLPVISHWCVSDLVYKS</sequence>
<dbReference type="InterPro" id="IPR011249">
    <property type="entry name" value="Metalloenz_LuxS/M16"/>
</dbReference>
<dbReference type="SUPFAM" id="SSF63411">
    <property type="entry name" value="LuxS/MPP-like metallohydrolase"/>
    <property type="match status" value="1"/>
</dbReference>
<comment type="similarity">
    <text evidence="3">Belongs to the LuxS family.</text>
</comment>
<dbReference type="Pfam" id="PF02664">
    <property type="entry name" value="LuxS"/>
    <property type="match status" value="1"/>
</dbReference>
<dbReference type="GO" id="GO:0043768">
    <property type="term" value="F:S-ribosylhomocysteine lyase activity"/>
    <property type="evidence" value="ECO:0007669"/>
    <property type="project" value="UniProtKB-EC"/>
</dbReference>
<proteinExistence type="inferred from homology"/>
<reference evidence="16" key="1">
    <citation type="submission" date="2024-06" db="EMBL/GenBank/DDBJ databases">
        <title>Caproicibacterium argilliputei sp. nov, a novel caproic acid producing anaerobic bacterium isolated from pit mud.</title>
        <authorList>
            <person name="Zeng C."/>
        </authorList>
    </citation>
    <scope>NUCLEOTIDE SEQUENCE [LARGE SCALE GENOMIC DNA]</scope>
    <source>
        <strain evidence="16">ZCY20-5</strain>
    </source>
</reference>
<evidence type="ECO:0000256" key="7">
    <source>
        <dbReference type="ARBA" id="ARBA00022654"/>
    </source>
</evidence>